<dbReference type="InterPro" id="IPR020027">
    <property type="entry name" value="Pseudamin_synth-assoc_MeTrfase"/>
</dbReference>
<dbReference type="Pfam" id="PF13649">
    <property type="entry name" value="Methyltransf_25"/>
    <property type="match status" value="1"/>
</dbReference>
<evidence type="ECO:0000259" key="1">
    <source>
        <dbReference type="Pfam" id="PF13649"/>
    </source>
</evidence>
<dbReference type="AlphaFoldDB" id="A0A0F9STN9"/>
<proteinExistence type="predicted"/>
<accession>A0A0F9STN9</accession>
<dbReference type="SUPFAM" id="SSF53335">
    <property type="entry name" value="S-adenosyl-L-methionine-dependent methyltransferases"/>
    <property type="match status" value="1"/>
</dbReference>
<dbReference type="NCBIfam" id="TIGR03587">
    <property type="entry name" value="Pse_Me-ase"/>
    <property type="match status" value="1"/>
</dbReference>
<name>A0A0F9STN9_9ZZZZ</name>
<dbReference type="Gene3D" id="3.40.50.150">
    <property type="entry name" value="Vaccinia Virus protein VP39"/>
    <property type="match status" value="1"/>
</dbReference>
<dbReference type="InterPro" id="IPR029063">
    <property type="entry name" value="SAM-dependent_MTases_sf"/>
</dbReference>
<sequence>MVEDTIGGDSPQTEAWASEFGEEYTDRNLMDVAGMEQAYRDRYGVSRTEMNERFIGDLDRGIRILEVGSNIGLQLALLQEMGFRNLYGIDLSGYAVGLAHRRTEGISFLRGSALDIPFKDGYFDLVFTSGLLIHINPGEIKAVMSEMYRCSSKYIWGFEYFSTRYLEVEYRKAEETTNLLWKGDFHTMFLGRFDDLRLSDLRMLPHLRDTDVTAMYLLQKDAE</sequence>
<reference evidence="2" key="1">
    <citation type="journal article" date="2015" name="Nature">
        <title>Complex archaea that bridge the gap between prokaryotes and eukaryotes.</title>
        <authorList>
            <person name="Spang A."/>
            <person name="Saw J.H."/>
            <person name="Jorgensen S.L."/>
            <person name="Zaremba-Niedzwiedzka K."/>
            <person name="Martijn J."/>
            <person name="Lind A.E."/>
            <person name="van Eijk R."/>
            <person name="Schleper C."/>
            <person name="Guy L."/>
            <person name="Ettema T.J."/>
        </authorList>
    </citation>
    <scope>NUCLEOTIDE SEQUENCE</scope>
</reference>
<feature type="domain" description="Methyltransferase" evidence="1">
    <location>
        <begin position="64"/>
        <end position="150"/>
    </location>
</feature>
<evidence type="ECO:0000313" key="2">
    <source>
        <dbReference type="EMBL" id="KKN72320.1"/>
    </source>
</evidence>
<dbReference type="EMBL" id="LAZR01000364">
    <property type="protein sequence ID" value="KKN72320.1"/>
    <property type="molecule type" value="Genomic_DNA"/>
</dbReference>
<organism evidence="2">
    <name type="scientific">marine sediment metagenome</name>
    <dbReference type="NCBI Taxonomy" id="412755"/>
    <lineage>
        <taxon>unclassified sequences</taxon>
        <taxon>metagenomes</taxon>
        <taxon>ecological metagenomes</taxon>
    </lineage>
</organism>
<gene>
    <name evidence="2" type="ORF">LCGC14_0411470</name>
</gene>
<dbReference type="InterPro" id="IPR041698">
    <property type="entry name" value="Methyltransf_25"/>
</dbReference>
<comment type="caution">
    <text evidence="2">The sequence shown here is derived from an EMBL/GenBank/DDBJ whole genome shotgun (WGS) entry which is preliminary data.</text>
</comment>
<protein>
    <recommendedName>
        <fullName evidence="1">Methyltransferase domain-containing protein</fullName>
    </recommendedName>
</protein>
<dbReference type="CDD" id="cd02440">
    <property type="entry name" value="AdoMet_MTases"/>
    <property type="match status" value="1"/>
</dbReference>